<gene>
    <name evidence="7" type="ORF">PRIO_5565</name>
</gene>
<evidence type="ECO:0000256" key="6">
    <source>
        <dbReference type="SAM" id="Phobius"/>
    </source>
</evidence>
<name>A0A0E4HES4_9BACL</name>
<protein>
    <submittedName>
        <fullName evidence="7">High-affinity Fe2+/Pb2+ permease</fullName>
    </submittedName>
</protein>
<keyword evidence="5 6" id="KW-0472">Membrane</keyword>
<dbReference type="EMBL" id="LN831776">
    <property type="protein sequence ID" value="CQR57952.1"/>
    <property type="molecule type" value="Genomic_DNA"/>
</dbReference>
<dbReference type="PATRIC" id="fig|1073571.4.peg.5967"/>
<dbReference type="STRING" id="483937.AMQ84_18200"/>
<comment type="subcellular location">
    <subcellularLocation>
        <location evidence="1">Membrane</location>
        <topology evidence="1">Multi-pass membrane protein</topology>
    </subcellularLocation>
</comment>
<reference evidence="8" key="1">
    <citation type="submission" date="2015-03" db="EMBL/GenBank/DDBJ databases">
        <authorList>
            <person name="Wibberg D."/>
        </authorList>
    </citation>
    <scope>NUCLEOTIDE SEQUENCE [LARGE SCALE GENOMIC DNA]</scope>
</reference>
<dbReference type="PANTHER" id="PTHR31632">
    <property type="entry name" value="IRON TRANSPORTER FTH1"/>
    <property type="match status" value="1"/>
</dbReference>
<dbReference type="Proteomes" id="UP000033163">
    <property type="component" value="Chromosome I"/>
</dbReference>
<comment type="similarity">
    <text evidence="2">Belongs to the oxidase-dependent Fe transporter (OFeT) (TC 9.A.10.1) family.</text>
</comment>
<sequence length="668" mass="69820">MKERVHTSTEAHKSYSRPARLPWKGMIPMLAAIQNKETAVREVQRRDNRPGLTVTETRRLDTQVRRRTDKPGTPRLIQAAVLLGCLFLLLLGRPAAAAPAAEPPLDELLPPVGSALVEAGQSRWDAAAADLDAFAALWRSANAGTPDPALAGPAAAVDAALLEAADALEAGGGTPAKTALSTLARSVDAYVSAASGTGGADAGAAGREAAAKLLPAAERVREAARSGDFAAAAEAYRAVVNGWTPAERGIRADNPAVYGLLETKMSLLRISLQAEPVREEAALTEAEALYTLLAGYSEGKAVDTGGASAEPASIEGLIGYLKQASAAATAGDSAGAAGIMEQFIAAWPSAEGKVQIASPKVYANIENESAAVTGDLLSNPPKLEQALAAMDNMLSELAPLAGETSYTAWDAALILLREGLEAILVLAALLSYLKRDGTPKTQRWIWSGAAAGLLVSILLAVILSLTISKAASGSARELIEGITGLVAVVMMLTIGRWLHGKSNTAAWNNYVGVQVDGALAKGNLWSLFLVAALAILREGAETTIFYVGMAPSIAVTQLLLGIGGALVVLVILGYAIIALSAKLPIAVFFRIATVLIYYLVFRFLGESIHSLQVAGRVPAHAENGLPSIGWLGLYPTWETLVPQLIILAFICWELLRSRTAAGKSRTVE</sequence>
<evidence type="ECO:0000256" key="2">
    <source>
        <dbReference type="ARBA" id="ARBA00008333"/>
    </source>
</evidence>
<evidence type="ECO:0000313" key="7">
    <source>
        <dbReference type="EMBL" id="CQR57952.1"/>
    </source>
</evidence>
<dbReference type="HOGENOM" id="CLU_023979_0_0_9"/>
<feature type="transmembrane region" description="Helical" evidence="6">
    <location>
        <begin position="557"/>
        <end position="577"/>
    </location>
</feature>
<dbReference type="Pfam" id="PF03239">
    <property type="entry name" value="FTR1"/>
    <property type="match status" value="1"/>
</dbReference>
<feature type="transmembrane region" description="Helical" evidence="6">
    <location>
        <begin position="518"/>
        <end position="536"/>
    </location>
</feature>
<evidence type="ECO:0000256" key="5">
    <source>
        <dbReference type="ARBA" id="ARBA00023136"/>
    </source>
</evidence>
<organism evidence="7 8">
    <name type="scientific">Paenibacillus riograndensis SBR5</name>
    <dbReference type="NCBI Taxonomy" id="1073571"/>
    <lineage>
        <taxon>Bacteria</taxon>
        <taxon>Bacillati</taxon>
        <taxon>Bacillota</taxon>
        <taxon>Bacilli</taxon>
        <taxon>Bacillales</taxon>
        <taxon>Paenibacillaceae</taxon>
        <taxon>Paenibacillus</taxon>
        <taxon>Paenibacillus sonchi group</taxon>
    </lineage>
</organism>
<dbReference type="InterPro" id="IPR004923">
    <property type="entry name" value="FTR1/Fip1/EfeU"/>
</dbReference>
<evidence type="ECO:0000256" key="4">
    <source>
        <dbReference type="ARBA" id="ARBA00022989"/>
    </source>
</evidence>
<keyword evidence="4 6" id="KW-1133">Transmembrane helix</keyword>
<dbReference type="KEGG" id="pri:PRIO_5565"/>
<feature type="transmembrane region" description="Helical" evidence="6">
    <location>
        <begin position="444"/>
        <end position="466"/>
    </location>
</feature>
<dbReference type="GO" id="GO:0015093">
    <property type="term" value="F:ferrous iron transmembrane transporter activity"/>
    <property type="evidence" value="ECO:0007669"/>
    <property type="project" value="TreeGrafter"/>
</dbReference>
<proteinExistence type="inferred from homology"/>
<feature type="transmembrane region" description="Helical" evidence="6">
    <location>
        <begin position="478"/>
        <end position="498"/>
    </location>
</feature>
<accession>A0A0E4HES4</accession>
<feature type="transmembrane region" description="Helical" evidence="6">
    <location>
        <begin position="583"/>
        <end position="601"/>
    </location>
</feature>
<dbReference type="PANTHER" id="PTHR31632:SF2">
    <property type="entry name" value="PLASMA MEMBRANE IRON PERMEASE"/>
    <property type="match status" value="1"/>
</dbReference>
<dbReference type="GO" id="GO:0033573">
    <property type="term" value="C:high-affinity iron permease complex"/>
    <property type="evidence" value="ECO:0007669"/>
    <property type="project" value="InterPro"/>
</dbReference>
<evidence type="ECO:0000256" key="1">
    <source>
        <dbReference type="ARBA" id="ARBA00004141"/>
    </source>
</evidence>
<dbReference type="AlphaFoldDB" id="A0A0E4HES4"/>
<evidence type="ECO:0000313" key="8">
    <source>
        <dbReference type="Proteomes" id="UP000033163"/>
    </source>
</evidence>
<evidence type="ECO:0000256" key="3">
    <source>
        <dbReference type="ARBA" id="ARBA00022692"/>
    </source>
</evidence>
<keyword evidence="3 6" id="KW-0812">Transmembrane</keyword>